<reference evidence="2" key="1">
    <citation type="submission" date="2019-07" db="EMBL/GenBank/DDBJ databases">
        <title>Toxilogical consequences of a new and cryptic species of cyanobacteria (Komarekiella delphini-convector) recovered from the epidermis of a bottlenose dolphin and 1500 ft. in the air.</title>
        <authorList>
            <person name="Brown A.O."/>
            <person name="Dvorak P."/>
            <person name="Villanueva C.D."/>
            <person name="Foss A.J."/>
            <person name="Garvey A.D."/>
            <person name="Gibson Q.A."/>
            <person name="Johansen J.R."/>
            <person name="Casamatta D.A."/>
        </authorList>
    </citation>
    <scope>NUCLEOTIDE SEQUENCE</scope>
    <source>
        <strain evidence="2">SJRDD-AB1</strain>
    </source>
</reference>
<gene>
    <name evidence="2" type="ORF">FNW02_30060</name>
</gene>
<proteinExistence type="predicted"/>
<keyword evidence="1" id="KW-0812">Transmembrane</keyword>
<protein>
    <submittedName>
        <fullName evidence="2">Uncharacterized protein</fullName>
    </submittedName>
</protein>
<dbReference type="Proteomes" id="UP001165986">
    <property type="component" value="Unassembled WGS sequence"/>
</dbReference>
<keyword evidence="1" id="KW-1133">Transmembrane helix</keyword>
<dbReference type="RefSeq" id="WP_191761132.1">
    <property type="nucleotide sequence ID" value="NZ_VJXY01000050.1"/>
</dbReference>
<evidence type="ECO:0000256" key="1">
    <source>
        <dbReference type="SAM" id="Phobius"/>
    </source>
</evidence>
<comment type="caution">
    <text evidence="2">The sequence shown here is derived from an EMBL/GenBank/DDBJ whole genome shotgun (WGS) entry which is preliminary data.</text>
</comment>
<evidence type="ECO:0000313" key="3">
    <source>
        <dbReference type="Proteomes" id="UP001165986"/>
    </source>
</evidence>
<name>A0AA40VU86_9NOST</name>
<feature type="transmembrane region" description="Helical" evidence="1">
    <location>
        <begin position="12"/>
        <end position="34"/>
    </location>
</feature>
<sequence>MQKILLTCKQVLRSTFLVFGLIMFISLSSSFIFIQQANATTLEELKLVPPEYKPNSQEKINRAYEYDPGVGVLEEERQEAYEQAVKDGENLNTMEKAYERNVKAENEGKPQESIVDKAKEVIENVTAK</sequence>
<organism evidence="2 3">
    <name type="scientific">Komarekiella delphini-convector SJRDD-AB1</name>
    <dbReference type="NCBI Taxonomy" id="2593771"/>
    <lineage>
        <taxon>Bacteria</taxon>
        <taxon>Bacillati</taxon>
        <taxon>Cyanobacteriota</taxon>
        <taxon>Cyanophyceae</taxon>
        <taxon>Nostocales</taxon>
        <taxon>Nostocaceae</taxon>
        <taxon>Komarekiella</taxon>
        <taxon>Komarekiella delphini-convector</taxon>
    </lineage>
</organism>
<keyword evidence="3" id="KW-1185">Reference proteome</keyword>
<dbReference type="EMBL" id="VJXY01000050">
    <property type="protein sequence ID" value="MBD6619935.1"/>
    <property type="molecule type" value="Genomic_DNA"/>
</dbReference>
<accession>A0AA40VU86</accession>
<keyword evidence="1" id="KW-0472">Membrane</keyword>
<evidence type="ECO:0000313" key="2">
    <source>
        <dbReference type="EMBL" id="MBD6619935.1"/>
    </source>
</evidence>
<dbReference type="AlphaFoldDB" id="A0AA40VU86"/>